<dbReference type="KEGG" id="tee:Tel_14755"/>
<feature type="transmembrane region" description="Helical" evidence="8">
    <location>
        <begin position="365"/>
        <end position="398"/>
    </location>
</feature>
<evidence type="ECO:0000256" key="7">
    <source>
        <dbReference type="ARBA" id="ARBA00023136"/>
    </source>
</evidence>
<feature type="transmembrane region" description="Helical" evidence="8">
    <location>
        <begin position="225"/>
        <end position="243"/>
    </location>
</feature>
<organism evidence="10 11">
    <name type="scientific">Candidatus Tenderia electrophaga</name>
    <dbReference type="NCBI Taxonomy" id="1748243"/>
    <lineage>
        <taxon>Bacteria</taxon>
        <taxon>Pseudomonadati</taxon>
        <taxon>Pseudomonadota</taxon>
        <taxon>Gammaproteobacteria</taxon>
        <taxon>Candidatus Tenderiales</taxon>
        <taxon>Candidatus Tenderiaceae</taxon>
        <taxon>Candidatus Tenderia</taxon>
    </lineage>
</organism>
<feature type="transmembrane region" description="Helical" evidence="8">
    <location>
        <begin position="170"/>
        <end position="193"/>
    </location>
</feature>
<dbReference type="Pfam" id="PF00482">
    <property type="entry name" value="T2SSF"/>
    <property type="match status" value="2"/>
</dbReference>
<evidence type="ECO:0000256" key="6">
    <source>
        <dbReference type="ARBA" id="ARBA00022989"/>
    </source>
</evidence>
<proteinExistence type="inferred from homology"/>
<dbReference type="InterPro" id="IPR042094">
    <property type="entry name" value="T2SS_GspF_sf"/>
</dbReference>
<evidence type="ECO:0000256" key="3">
    <source>
        <dbReference type="ARBA" id="ARBA00022475"/>
    </source>
</evidence>
<gene>
    <name evidence="10" type="ORF">Tel_14755</name>
</gene>
<keyword evidence="3" id="KW-1003">Cell membrane</keyword>
<dbReference type="PANTHER" id="PTHR30012">
    <property type="entry name" value="GENERAL SECRETION PATHWAY PROTEIN"/>
    <property type="match status" value="1"/>
</dbReference>
<keyword evidence="5 8" id="KW-0812">Transmembrane</keyword>
<dbReference type="Proteomes" id="UP000055136">
    <property type="component" value="Chromosome"/>
</dbReference>
<evidence type="ECO:0000313" key="10">
    <source>
        <dbReference type="EMBL" id="ALP54302.1"/>
    </source>
</evidence>
<dbReference type="InterPro" id="IPR003004">
    <property type="entry name" value="GspF/PilC"/>
</dbReference>
<dbReference type="STRING" id="1748243.Tel_14755"/>
<comment type="similarity">
    <text evidence="2">Belongs to the GSP F family.</text>
</comment>
<dbReference type="GO" id="GO:0015628">
    <property type="term" value="P:protein secretion by the type II secretion system"/>
    <property type="evidence" value="ECO:0007669"/>
    <property type="project" value="InterPro"/>
</dbReference>
<reference evidence="10" key="1">
    <citation type="submission" date="2015-10" db="EMBL/GenBank/DDBJ databases">
        <title>Description of Candidatus Tenderia electrophaga gen. nov, sp. nov., an Uncultivated Electroautotroph from a Biocathode Enrichment.</title>
        <authorList>
            <person name="Eddie B.J."/>
            <person name="Malanoski A.P."/>
            <person name="Wang Z."/>
            <person name="Hall R.J."/>
            <person name="Oh S.D."/>
            <person name="Heiner C."/>
            <person name="Lin B."/>
            <person name="Strycharz-Glaven S.M."/>
        </authorList>
    </citation>
    <scope>NUCLEOTIDE SEQUENCE [LARGE SCALE GENOMIC DNA]</scope>
    <source>
        <strain evidence="10">NRL1</strain>
    </source>
</reference>
<evidence type="ECO:0000256" key="2">
    <source>
        <dbReference type="ARBA" id="ARBA00005745"/>
    </source>
</evidence>
<keyword evidence="7 8" id="KW-0472">Membrane</keyword>
<name>A0A0S2TGM9_9GAMM</name>
<dbReference type="NCBIfam" id="TIGR02120">
    <property type="entry name" value="GspF"/>
    <property type="match status" value="1"/>
</dbReference>
<dbReference type="PRINTS" id="PR00812">
    <property type="entry name" value="BCTERIALGSPF"/>
</dbReference>
<dbReference type="AlphaFoldDB" id="A0A0S2TGM9"/>
<evidence type="ECO:0000259" key="9">
    <source>
        <dbReference type="Pfam" id="PF00482"/>
    </source>
</evidence>
<protein>
    <submittedName>
        <fullName evidence="10">Type II secretion system protein GspF</fullName>
    </submittedName>
</protein>
<dbReference type="GO" id="GO:0005886">
    <property type="term" value="C:plasma membrane"/>
    <property type="evidence" value="ECO:0007669"/>
    <property type="project" value="UniProtKB-SubCell"/>
</dbReference>
<evidence type="ECO:0000256" key="4">
    <source>
        <dbReference type="ARBA" id="ARBA00022519"/>
    </source>
</evidence>
<dbReference type="EMBL" id="CP013099">
    <property type="protein sequence ID" value="ALP54302.1"/>
    <property type="molecule type" value="Genomic_DNA"/>
</dbReference>
<dbReference type="GO" id="GO:0015627">
    <property type="term" value="C:type II protein secretion system complex"/>
    <property type="evidence" value="ECO:0007669"/>
    <property type="project" value="InterPro"/>
</dbReference>
<keyword evidence="4" id="KW-0997">Cell inner membrane</keyword>
<feature type="domain" description="Type II secretion system protein GspF" evidence="9">
    <location>
        <begin position="274"/>
        <end position="396"/>
    </location>
</feature>
<dbReference type="PANTHER" id="PTHR30012:SF0">
    <property type="entry name" value="TYPE II SECRETION SYSTEM PROTEIN F-RELATED"/>
    <property type="match status" value="1"/>
</dbReference>
<dbReference type="InterPro" id="IPR011850">
    <property type="entry name" value="T2SS_GspF"/>
</dbReference>
<evidence type="ECO:0000256" key="5">
    <source>
        <dbReference type="ARBA" id="ARBA00022692"/>
    </source>
</evidence>
<evidence type="ECO:0000313" key="11">
    <source>
        <dbReference type="Proteomes" id="UP000055136"/>
    </source>
</evidence>
<comment type="subcellular location">
    <subcellularLocation>
        <location evidence="1">Cell inner membrane</location>
        <topology evidence="1">Multi-pass membrane protein</topology>
    </subcellularLocation>
</comment>
<keyword evidence="11" id="KW-1185">Reference proteome</keyword>
<feature type="domain" description="Type II secretion system protein GspF" evidence="9">
    <location>
        <begin position="72"/>
        <end position="194"/>
    </location>
</feature>
<evidence type="ECO:0000256" key="8">
    <source>
        <dbReference type="SAM" id="Phobius"/>
    </source>
</evidence>
<evidence type="ECO:0000256" key="1">
    <source>
        <dbReference type="ARBA" id="ARBA00004429"/>
    </source>
</evidence>
<dbReference type="InterPro" id="IPR018076">
    <property type="entry name" value="T2SS_GspF_dom"/>
</dbReference>
<keyword evidence="6 8" id="KW-1133">Transmembrane helix</keyword>
<sequence>MPAFEYKALDAAGKQHKGVLEADTARQIRQQLRDKGWMPLGVDEVRQRETRQRQSLTLLRRGLNPADLALITRQLATLVRAGTPIDTALQAVSRQTEKPRLSNMLLAVRSKVKEGHPLAVALADFPHAFSDLYRATVDAGEQSGHLDGVLERLADYTETRHALRQKFQLALIYPVLIAAVAVMVVVGLVAYVVPKVVEVFEGIGQELPLLTRGLIALSDFLQNNGFLLLGSLVTAIAVGAWLLRREGPKRQFHKLLLRLPLIARLVRGMNTARFARTFSILASSGVPVLDAMRISAEVVTNLPMKSAVEEAARRVREGTAINKALEHSGYFPPMTVHLIASGEASGNLDEMLERSASAQEREMETLLGILLGLFEPFMILFMGGTVLVIVLAILLPIFDLNQLVK</sequence>
<dbReference type="FunFam" id="1.20.81.30:FF:000001">
    <property type="entry name" value="Type II secretion system protein F"/>
    <property type="match status" value="2"/>
</dbReference>
<accession>A0A0S2TGM9</accession>
<dbReference type="Gene3D" id="1.20.81.30">
    <property type="entry name" value="Type II secretion system (T2SS), domain F"/>
    <property type="match status" value="2"/>
</dbReference>